<gene>
    <name evidence="1" type="ORF">NCTC13102_02275</name>
</gene>
<proteinExistence type="predicted"/>
<reference evidence="1 2" key="1">
    <citation type="submission" date="2018-06" db="EMBL/GenBank/DDBJ databases">
        <authorList>
            <consortium name="Pathogen Informatics"/>
            <person name="Doyle S."/>
        </authorList>
    </citation>
    <scope>NUCLEOTIDE SEQUENCE [LARGE SCALE GENOMIC DNA]</scope>
    <source>
        <strain evidence="1 2">NCTC13102</strain>
    </source>
</reference>
<sequence>MKHYVTIYIDPLIECFMDFKEKCFINIEDFTHAFLGLTRKHPNELDTIKYEKEITYWDYNERKMKLWRQEEIKWYENFENVEFNDGFYGFAPVESSVSHWGKVFENNQYVLEEI</sequence>
<dbReference type="Proteomes" id="UP000250166">
    <property type="component" value="Unassembled WGS sequence"/>
</dbReference>
<dbReference type="AlphaFoldDB" id="A0A2X3E267"/>
<evidence type="ECO:0000313" key="1">
    <source>
        <dbReference type="EMBL" id="SQC36468.1"/>
    </source>
</evidence>
<dbReference type="EMBL" id="UAWL01000031">
    <property type="protein sequence ID" value="SQC36468.1"/>
    <property type="molecule type" value="Genomic_DNA"/>
</dbReference>
<organism evidence="1 2">
    <name type="scientific">Helicobacter fennelliae</name>
    <dbReference type="NCBI Taxonomy" id="215"/>
    <lineage>
        <taxon>Bacteria</taxon>
        <taxon>Pseudomonadati</taxon>
        <taxon>Campylobacterota</taxon>
        <taxon>Epsilonproteobacteria</taxon>
        <taxon>Campylobacterales</taxon>
        <taxon>Helicobacteraceae</taxon>
        <taxon>Helicobacter</taxon>
    </lineage>
</organism>
<protein>
    <submittedName>
        <fullName evidence="1">Uncharacterized protein</fullName>
    </submittedName>
</protein>
<evidence type="ECO:0000313" key="2">
    <source>
        <dbReference type="Proteomes" id="UP000250166"/>
    </source>
</evidence>
<accession>A0A2X3E267</accession>
<name>A0A2X3E267_9HELI</name>
<dbReference type="RefSeq" id="WP_112059296.1">
    <property type="nucleotide sequence ID" value="NZ_UAWL01000031.1"/>
</dbReference>